<keyword evidence="2" id="KW-1133">Transmembrane helix</keyword>
<evidence type="ECO:0000256" key="1">
    <source>
        <dbReference type="SAM" id="MobiDB-lite"/>
    </source>
</evidence>
<dbReference type="EMBL" id="JBHSBB010000014">
    <property type="protein sequence ID" value="MFC4034029.1"/>
    <property type="molecule type" value="Genomic_DNA"/>
</dbReference>
<accession>A0ABV8HT09</accession>
<dbReference type="Proteomes" id="UP001595765">
    <property type="component" value="Unassembled WGS sequence"/>
</dbReference>
<keyword evidence="4" id="KW-1185">Reference proteome</keyword>
<keyword evidence="2" id="KW-0812">Transmembrane</keyword>
<keyword evidence="2" id="KW-0472">Membrane</keyword>
<sequence length="65" mass="6946">MSNPTPQPDNNYDPAGNTQMFRAFVDEQPPPAQIQQAQTRSRAGLIIGVVIALVVIVGVVALAMK</sequence>
<comment type="caution">
    <text evidence="3">The sequence shown here is derived from an EMBL/GenBank/DDBJ whole genome shotgun (WGS) entry which is preliminary data.</text>
</comment>
<evidence type="ECO:0000256" key="2">
    <source>
        <dbReference type="SAM" id="Phobius"/>
    </source>
</evidence>
<proteinExistence type="predicted"/>
<dbReference type="RefSeq" id="WP_386431483.1">
    <property type="nucleotide sequence ID" value="NZ_JBHSBB010000014.1"/>
</dbReference>
<evidence type="ECO:0000313" key="4">
    <source>
        <dbReference type="Proteomes" id="UP001595765"/>
    </source>
</evidence>
<reference evidence="4" key="1">
    <citation type="journal article" date="2019" name="Int. J. Syst. Evol. Microbiol.">
        <title>The Global Catalogue of Microorganisms (GCM) 10K type strain sequencing project: providing services to taxonomists for standard genome sequencing and annotation.</title>
        <authorList>
            <consortium name="The Broad Institute Genomics Platform"/>
            <consortium name="The Broad Institute Genome Sequencing Center for Infectious Disease"/>
            <person name="Wu L."/>
            <person name="Ma J."/>
        </authorList>
    </citation>
    <scope>NUCLEOTIDE SEQUENCE [LARGE SCALE GENOMIC DNA]</scope>
    <source>
        <strain evidence="4">CGMCC 4.7237</strain>
    </source>
</reference>
<feature type="region of interest" description="Disordered" evidence="1">
    <location>
        <begin position="1"/>
        <end position="20"/>
    </location>
</feature>
<name>A0ABV8HT09_9ACTN</name>
<protein>
    <recommendedName>
        <fullName evidence="5">Ssl1498 family light-harvesting-like protein</fullName>
    </recommendedName>
</protein>
<organism evidence="3 4">
    <name type="scientific">Streptomyces polygonati</name>
    <dbReference type="NCBI Taxonomy" id="1617087"/>
    <lineage>
        <taxon>Bacteria</taxon>
        <taxon>Bacillati</taxon>
        <taxon>Actinomycetota</taxon>
        <taxon>Actinomycetes</taxon>
        <taxon>Kitasatosporales</taxon>
        <taxon>Streptomycetaceae</taxon>
        <taxon>Streptomyces</taxon>
    </lineage>
</organism>
<evidence type="ECO:0000313" key="3">
    <source>
        <dbReference type="EMBL" id="MFC4034029.1"/>
    </source>
</evidence>
<feature type="transmembrane region" description="Helical" evidence="2">
    <location>
        <begin position="43"/>
        <end position="64"/>
    </location>
</feature>
<gene>
    <name evidence="3" type="ORF">ACFO3J_21480</name>
</gene>
<evidence type="ECO:0008006" key="5">
    <source>
        <dbReference type="Google" id="ProtNLM"/>
    </source>
</evidence>